<reference evidence="3 4" key="1">
    <citation type="submission" date="2006-10" db="EMBL/GenBank/DDBJ databases">
        <title>Complete sequence of Methanosaeta thermophila PT.</title>
        <authorList>
            <consortium name="US DOE Joint Genome Institute"/>
            <person name="Copeland A."/>
            <person name="Lucas S."/>
            <person name="Lapidus A."/>
            <person name="Barry K."/>
            <person name="Detter J.C."/>
            <person name="Glavina del Rio T."/>
            <person name="Hammon N."/>
            <person name="Israni S."/>
            <person name="Pitluck S."/>
            <person name="Chain P."/>
            <person name="Malfatti S."/>
            <person name="Shin M."/>
            <person name="Vergez L."/>
            <person name="Schmutz J."/>
            <person name="Larimer F."/>
            <person name="Land M."/>
            <person name="Hauser L."/>
            <person name="Kyrpides N."/>
            <person name="Kim E."/>
            <person name="Smith K.S."/>
            <person name="Ingram-Smith C."/>
            <person name="Richardson P."/>
        </authorList>
    </citation>
    <scope>NUCLEOTIDE SEQUENCE [LARGE SCALE GENOMIC DNA]</scope>
    <source>
        <strain evidence="4">DSM 6194 / JCM 14653 / NBRC 101360 / PT</strain>
    </source>
</reference>
<dbReference type="GeneID" id="4463030"/>
<accession>A0B908</accession>
<dbReference type="InterPro" id="IPR016188">
    <property type="entry name" value="PurM-like_N"/>
</dbReference>
<dbReference type="AlphaFoldDB" id="A0B908"/>
<dbReference type="PIRSF" id="PIRSF006346">
    <property type="entry name" value="Ni_metllenz_mat"/>
    <property type="match status" value="1"/>
</dbReference>
<dbReference type="Pfam" id="PF00586">
    <property type="entry name" value="AIRS"/>
    <property type="match status" value="1"/>
</dbReference>
<dbReference type="InterPro" id="IPR036921">
    <property type="entry name" value="PurM-like_N_sf"/>
</dbReference>
<dbReference type="InterPro" id="IPR006283">
    <property type="entry name" value="ThiL-like"/>
</dbReference>
<organism evidence="3 4">
    <name type="scientific">Methanothrix thermoacetophila (strain DSM 6194 / JCM 14653 / NBRC 101360 / PT)</name>
    <name type="common">Methanosaeta thermophila</name>
    <dbReference type="NCBI Taxonomy" id="349307"/>
    <lineage>
        <taxon>Archaea</taxon>
        <taxon>Methanobacteriati</taxon>
        <taxon>Methanobacteriota</taxon>
        <taxon>Stenosarchaea group</taxon>
        <taxon>Methanomicrobia</taxon>
        <taxon>Methanotrichales</taxon>
        <taxon>Methanotrichaceae</taxon>
        <taxon>Methanothrix</taxon>
    </lineage>
</organism>
<name>A0B908_METTP</name>
<dbReference type="EMBL" id="CP000477">
    <property type="protein sequence ID" value="ABK15182.1"/>
    <property type="molecule type" value="Genomic_DNA"/>
</dbReference>
<dbReference type="Proteomes" id="UP000000674">
    <property type="component" value="Chromosome"/>
</dbReference>
<dbReference type="GO" id="GO:0009030">
    <property type="term" value="F:thiamine-phosphate kinase activity"/>
    <property type="evidence" value="ECO:0007669"/>
    <property type="project" value="InterPro"/>
</dbReference>
<feature type="domain" description="PurM-like C-terminal" evidence="2">
    <location>
        <begin position="242"/>
        <end position="390"/>
    </location>
</feature>
<protein>
    <submittedName>
        <fullName evidence="3">AIR synthase related protein</fullName>
    </submittedName>
</protein>
<dbReference type="KEGG" id="mtp:Mthe_1407"/>
<proteinExistence type="predicted"/>
<dbReference type="PANTHER" id="PTHR30270">
    <property type="entry name" value="THIAMINE-MONOPHOSPHATE KINASE"/>
    <property type="match status" value="1"/>
</dbReference>
<gene>
    <name evidence="3" type="ordered locus">Mthe_1407</name>
</gene>
<dbReference type="Gene3D" id="3.90.650.10">
    <property type="entry name" value="PurM-like C-terminal domain"/>
    <property type="match status" value="1"/>
</dbReference>
<evidence type="ECO:0000313" key="4">
    <source>
        <dbReference type="Proteomes" id="UP000000674"/>
    </source>
</evidence>
<dbReference type="SUPFAM" id="SSF55326">
    <property type="entry name" value="PurM N-terminal domain-like"/>
    <property type="match status" value="1"/>
</dbReference>
<dbReference type="InterPro" id="IPR036676">
    <property type="entry name" value="PurM-like_C_sf"/>
</dbReference>
<evidence type="ECO:0000259" key="2">
    <source>
        <dbReference type="Pfam" id="PF02769"/>
    </source>
</evidence>
<evidence type="ECO:0000313" key="3">
    <source>
        <dbReference type="EMBL" id="ABK15182.1"/>
    </source>
</evidence>
<dbReference type="RefSeq" id="WP_011696574.1">
    <property type="nucleotide sequence ID" value="NC_008553.1"/>
</dbReference>
<dbReference type="Gene3D" id="3.30.1330.10">
    <property type="entry name" value="PurM-like, N-terminal domain"/>
    <property type="match status" value="1"/>
</dbReference>
<feature type="domain" description="PurM-like N-terminal" evidence="1">
    <location>
        <begin position="118"/>
        <end position="229"/>
    </location>
</feature>
<dbReference type="PANTHER" id="PTHR30270:SF2">
    <property type="entry name" value="HYDROGENASE EXPRESSION_FORMATION PROTEIN"/>
    <property type="match status" value="1"/>
</dbReference>
<dbReference type="InterPro" id="IPR009186">
    <property type="entry name" value="Ni_metllenz_mat"/>
</dbReference>
<evidence type="ECO:0000259" key="1">
    <source>
        <dbReference type="Pfam" id="PF00586"/>
    </source>
</evidence>
<dbReference type="InterPro" id="IPR010918">
    <property type="entry name" value="PurM-like_C_dom"/>
</dbReference>
<dbReference type="GO" id="GO:0009228">
    <property type="term" value="P:thiamine biosynthetic process"/>
    <property type="evidence" value="ECO:0007669"/>
    <property type="project" value="InterPro"/>
</dbReference>
<keyword evidence="4" id="KW-1185">Reference proteome</keyword>
<dbReference type="Pfam" id="PF02769">
    <property type="entry name" value="AIRS_C"/>
    <property type="match status" value="1"/>
</dbReference>
<sequence>MEVSGRGVVARAHRMDLEGYAKLGLRRNDPNIRNKLADHIVEIKGMSRERAVALAGAVLQEARATLNPRGDVFELHNSGVSMGEFGVGSRGLGDFYMHTKIAEVIGRTGAVVDSSQLDDSGVVKAGDKYLIVTVDGMHSRLSDYPFLAGFHVTRAALRDILVMGARPVALFSDIHLADDGDVAKVLDHIAGIATVGELVNVPLITGSTLRIGGDMVIGDRLTGCVGAVGIAERITPRKDAAPGDVIIMTEGAGGGTICAAALYYGMHDVVEETLNIKFLEAAGALIDEGPEIHAMTDVTNGGIRGDAKEISHTAGVKMVFFEERMRSLVNHRVLEMLERLEIDYLGVSIDALLIIAPEREADVILGVIEKAGVAADIIGRVERGSGVELHTKEGIKDFSPRFRESAYTPIKKFVGEEATRDFEEMRALVDAAAERAIEKKKRFVEMIRSRQSGRAA</sequence>
<dbReference type="SUPFAM" id="SSF56042">
    <property type="entry name" value="PurM C-terminal domain-like"/>
    <property type="match status" value="1"/>
</dbReference>
<dbReference type="CDD" id="cd02691">
    <property type="entry name" value="PurM-like2"/>
    <property type="match status" value="1"/>
</dbReference>
<dbReference type="HOGENOM" id="CLU_648312_0_0_2"/>
<dbReference type="STRING" id="349307.Mthe_1407"/>